<evidence type="ECO:0000256" key="2">
    <source>
        <dbReference type="ARBA" id="ARBA00029460"/>
    </source>
</evidence>
<evidence type="ECO:0000313" key="6">
    <source>
        <dbReference type="Proteomes" id="UP000075737"/>
    </source>
</evidence>
<dbReference type="InterPro" id="IPR036986">
    <property type="entry name" value="S4_RNA-bd_sf"/>
</dbReference>
<dbReference type="SMART" id="SM00363">
    <property type="entry name" value="S4"/>
    <property type="match status" value="1"/>
</dbReference>
<dbReference type="OrthoDB" id="9784736at2"/>
<dbReference type="InterPro" id="IPR002942">
    <property type="entry name" value="S4_RNA-bd"/>
</dbReference>
<reference evidence="5 6" key="1">
    <citation type="submission" date="2015-12" db="EMBL/GenBank/DDBJ databases">
        <title>Draft genome of Thermovenabulum gondwanense isolated from a red thermophilic microbial mat colonisisng an outflow channel of a bore well.</title>
        <authorList>
            <person name="Patel B.K."/>
        </authorList>
    </citation>
    <scope>NUCLEOTIDE SEQUENCE [LARGE SCALE GENOMIC DNA]</scope>
    <source>
        <strain evidence="5 6">R270</strain>
    </source>
</reference>
<dbReference type="PATRIC" id="fig|520767.4.peg.1553"/>
<gene>
    <name evidence="5" type="primary">tlyA</name>
    <name evidence="5" type="ORF">ATZ99_14490</name>
</gene>
<feature type="domain" description="RNA-binding S4" evidence="4">
    <location>
        <begin position="4"/>
        <end position="69"/>
    </location>
</feature>
<dbReference type="InterPro" id="IPR004538">
    <property type="entry name" value="Hemolysin_A/TlyA"/>
</dbReference>
<dbReference type="CDD" id="cd02440">
    <property type="entry name" value="AdoMet_MTases"/>
    <property type="match status" value="1"/>
</dbReference>
<dbReference type="SUPFAM" id="SSF53335">
    <property type="entry name" value="S-adenosyl-L-methionine-dependent methyltransferases"/>
    <property type="match status" value="1"/>
</dbReference>
<evidence type="ECO:0000256" key="1">
    <source>
        <dbReference type="ARBA" id="ARBA00022884"/>
    </source>
</evidence>
<dbReference type="PANTHER" id="PTHR32319:SF0">
    <property type="entry name" value="BACTERIAL HEMOLYSIN-LIKE PROTEIN"/>
    <property type="match status" value="1"/>
</dbReference>
<dbReference type="Pfam" id="PF01479">
    <property type="entry name" value="S4"/>
    <property type="match status" value="1"/>
</dbReference>
<dbReference type="GO" id="GO:0003723">
    <property type="term" value="F:RNA binding"/>
    <property type="evidence" value="ECO:0007669"/>
    <property type="project" value="UniProtKB-KW"/>
</dbReference>
<dbReference type="Pfam" id="PF01728">
    <property type="entry name" value="FtsJ"/>
    <property type="match status" value="1"/>
</dbReference>
<dbReference type="CDD" id="cd00165">
    <property type="entry name" value="S4"/>
    <property type="match status" value="1"/>
</dbReference>
<protein>
    <submittedName>
        <fullName evidence="5">16S/23S rRNA (Cytidine-2'-O)-methyltransferase TlyA</fullName>
        <ecNumber evidence="5">2.1.1.226</ecNumber>
    </submittedName>
</protein>
<dbReference type="NCBIfam" id="TIGR00478">
    <property type="entry name" value="tly"/>
    <property type="match status" value="1"/>
</dbReference>
<dbReference type="EC" id="2.1.1.226" evidence="5"/>
<evidence type="ECO:0000313" key="5">
    <source>
        <dbReference type="EMBL" id="KYO65811.1"/>
    </source>
</evidence>
<comment type="similarity">
    <text evidence="2">Belongs to the TlyA family.</text>
</comment>
<dbReference type="Gene3D" id="3.10.290.10">
    <property type="entry name" value="RNA-binding S4 domain"/>
    <property type="match status" value="1"/>
</dbReference>
<keyword evidence="6" id="KW-1185">Reference proteome</keyword>
<name>A0A161PU62_9FIRM</name>
<sequence length="265" mass="29972">MPKERLDILLLKKGIFDSRERAKAEIMAGNVFIDGKKVDKAGTFVKEDAEIFIKERSIPYVSRGGLKLKKALDFFKIKVEGKTAIDAGASTGGFTDCLLKEGAKKVYAVDVGYGQLDYSLRNDDRVVNIERKNVRYLTYEDIGELVDLITADLSFISLKLVFEPFKKLLKEEGDLITLIKPQFEVGKNEVGKHGVVRDLRLHEKAIRNVLIEGEKIGFFCHGLTFSPIQGPEGNIEFLAWYKTCKFTGFIDIEKVVMEAHNNFKR</sequence>
<dbReference type="PANTHER" id="PTHR32319">
    <property type="entry name" value="BACTERIAL HEMOLYSIN-LIKE PROTEIN"/>
    <property type="match status" value="1"/>
</dbReference>
<proteinExistence type="inferred from homology"/>
<evidence type="ECO:0000256" key="3">
    <source>
        <dbReference type="PROSITE-ProRule" id="PRU00182"/>
    </source>
</evidence>
<dbReference type="STRING" id="520767.ATZ99_14490"/>
<dbReference type="PROSITE" id="PS50889">
    <property type="entry name" value="S4"/>
    <property type="match status" value="1"/>
</dbReference>
<evidence type="ECO:0000259" key="4">
    <source>
        <dbReference type="SMART" id="SM00363"/>
    </source>
</evidence>
<accession>A0A161PU62</accession>
<keyword evidence="5" id="KW-0489">Methyltransferase</keyword>
<keyword evidence="5" id="KW-0808">Transferase</keyword>
<dbReference type="Proteomes" id="UP000075737">
    <property type="component" value="Unassembled WGS sequence"/>
</dbReference>
<dbReference type="RefSeq" id="WP_068748569.1">
    <property type="nucleotide sequence ID" value="NZ_LOHZ01000032.1"/>
</dbReference>
<dbReference type="InterPro" id="IPR002877">
    <property type="entry name" value="RNA_MeTrfase_FtsJ_dom"/>
</dbReference>
<dbReference type="AlphaFoldDB" id="A0A161PU62"/>
<comment type="caution">
    <text evidence="5">The sequence shown here is derived from an EMBL/GenBank/DDBJ whole genome shotgun (WGS) entry which is preliminary data.</text>
</comment>
<keyword evidence="1 3" id="KW-0694">RNA-binding</keyword>
<dbReference type="Gene3D" id="3.40.50.150">
    <property type="entry name" value="Vaccinia Virus protein VP39"/>
    <property type="match status" value="1"/>
</dbReference>
<dbReference type="InterPro" id="IPR029063">
    <property type="entry name" value="SAM-dependent_MTases_sf"/>
</dbReference>
<organism evidence="5 6">
    <name type="scientific">Thermovenabulum gondwanense</name>
    <dbReference type="NCBI Taxonomy" id="520767"/>
    <lineage>
        <taxon>Bacteria</taxon>
        <taxon>Bacillati</taxon>
        <taxon>Bacillota</taxon>
        <taxon>Clostridia</taxon>
        <taxon>Thermosediminibacterales</taxon>
        <taxon>Thermosediminibacteraceae</taxon>
        <taxon>Thermovenabulum</taxon>
    </lineage>
</organism>
<dbReference type="GO" id="GO:0032259">
    <property type="term" value="P:methylation"/>
    <property type="evidence" value="ECO:0007669"/>
    <property type="project" value="UniProtKB-KW"/>
</dbReference>
<dbReference type="PIRSF" id="PIRSF005578">
    <property type="entry name" value="TlyA"/>
    <property type="match status" value="1"/>
</dbReference>
<dbReference type="InterPro" id="IPR047048">
    <property type="entry name" value="TlyA"/>
</dbReference>
<dbReference type="GO" id="GO:0008168">
    <property type="term" value="F:methyltransferase activity"/>
    <property type="evidence" value="ECO:0007669"/>
    <property type="project" value="UniProtKB-KW"/>
</dbReference>
<dbReference type="EMBL" id="LOHZ01000032">
    <property type="protein sequence ID" value="KYO65811.1"/>
    <property type="molecule type" value="Genomic_DNA"/>
</dbReference>
<dbReference type="SUPFAM" id="SSF55174">
    <property type="entry name" value="Alpha-L RNA-binding motif"/>
    <property type="match status" value="1"/>
</dbReference>